<feature type="domain" description="DNA2/NAM7 helicase-like C-terminal" evidence="7">
    <location>
        <begin position="1560"/>
        <end position="1720"/>
    </location>
</feature>
<proteinExistence type="predicted"/>
<dbReference type="GO" id="GO:0004386">
    <property type="term" value="F:helicase activity"/>
    <property type="evidence" value="ECO:0007669"/>
    <property type="project" value="UniProtKB-KW"/>
</dbReference>
<feature type="compositionally biased region" description="Low complexity" evidence="5">
    <location>
        <begin position="63"/>
        <end position="73"/>
    </location>
</feature>
<accession>A0ABC8SAN4</accession>
<dbReference type="InterPro" id="IPR045055">
    <property type="entry name" value="DNA2/NAM7-like"/>
</dbReference>
<dbReference type="EMBL" id="CAUOFW020002502">
    <property type="protein sequence ID" value="CAK9154222.1"/>
    <property type="molecule type" value="Genomic_DNA"/>
</dbReference>
<feature type="domain" description="DNA2/NAM7 helicase-like C-terminal" evidence="7">
    <location>
        <begin position="1129"/>
        <end position="1255"/>
    </location>
</feature>
<protein>
    <submittedName>
        <fullName evidence="8">Uncharacterized protein</fullName>
    </submittedName>
</protein>
<gene>
    <name evidence="8" type="ORF">ILEXP_LOCUS22530</name>
</gene>
<evidence type="ECO:0000313" key="9">
    <source>
        <dbReference type="Proteomes" id="UP001642360"/>
    </source>
</evidence>
<dbReference type="InterPro" id="IPR027417">
    <property type="entry name" value="P-loop_NTPase"/>
</dbReference>
<dbReference type="GO" id="GO:0005524">
    <property type="term" value="F:ATP binding"/>
    <property type="evidence" value="ECO:0007669"/>
    <property type="project" value="UniProtKB-KW"/>
</dbReference>
<name>A0ABC8SAN4_9AQUA</name>
<dbReference type="CDD" id="cd18042">
    <property type="entry name" value="DEXXQc_SETX"/>
    <property type="match status" value="1"/>
</dbReference>
<dbReference type="PANTHER" id="PTHR10887:SF525">
    <property type="entry name" value="P-LOOP CONTAINING NUCLEOSIDE TRIPHOSPHATE HYDROLASES SUPERFAMILY PROTEIN"/>
    <property type="match status" value="1"/>
</dbReference>
<comment type="caution">
    <text evidence="8">The sequence shown here is derived from an EMBL/GenBank/DDBJ whole genome shotgun (WGS) entry which is preliminary data.</text>
</comment>
<keyword evidence="4" id="KW-0067">ATP-binding</keyword>
<dbReference type="CDD" id="cd18808">
    <property type="entry name" value="SF1_C_Upf1"/>
    <property type="match status" value="2"/>
</dbReference>
<evidence type="ECO:0000256" key="5">
    <source>
        <dbReference type="SAM" id="MobiDB-lite"/>
    </source>
</evidence>
<feature type="compositionally biased region" description="Polar residues" evidence="5">
    <location>
        <begin position="353"/>
        <end position="378"/>
    </location>
</feature>
<dbReference type="GO" id="GO:0016787">
    <property type="term" value="F:hydrolase activity"/>
    <property type="evidence" value="ECO:0007669"/>
    <property type="project" value="UniProtKB-KW"/>
</dbReference>
<evidence type="ECO:0000313" key="8">
    <source>
        <dbReference type="EMBL" id="CAK9154222.1"/>
    </source>
</evidence>
<dbReference type="FunFam" id="3.40.50.300:FF:000326">
    <property type="entry name" value="P-loop containing nucleoside triphosphate hydrolase"/>
    <property type="match status" value="2"/>
</dbReference>
<dbReference type="InterPro" id="IPR041679">
    <property type="entry name" value="DNA2/NAM7-like_C"/>
</dbReference>
<dbReference type="InterPro" id="IPR047187">
    <property type="entry name" value="SF1_C_Upf1"/>
</dbReference>
<organism evidence="8 9">
    <name type="scientific">Ilex paraguariensis</name>
    <name type="common">yerba mate</name>
    <dbReference type="NCBI Taxonomy" id="185542"/>
    <lineage>
        <taxon>Eukaryota</taxon>
        <taxon>Viridiplantae</taxon>
        <taxon>Streptophyta</taxon>
        <taxon>Embryophyta</taxon>
        <taxon>Tracheophyta</taxon>
        <taxon>Spermatophyta</taxon>
        <taxon>Magnoliopsida</taxon>
        <taxon>eudicotyledons</taxon>
        <taxon>Gunneridae</taxon>
        <taxon>Pentapetalae</taxon>
        <taxon>asterids</taxon>
        <taxon>campanulids</taxon>
        <taxon>Aquifoliales</taxon>
        <taxon>Aquifoliaceae</taxon>
        <taxon>Ilex</taxon>
    </lineage>
</organism>
<keyword evidence="9" id="KW-1185">Reference proteome</keyword>
<evidence type="ECO:0000256" key="2">
    <source>
        <dbReference type="ARBA" id="ARBA00022801"/>
    </source>
</evidence>
<dbReference type="PANTHER" id="PTHR10887">
    <property type="entry name" value="DNA2/NAM7 HELICASE FAMILY"/>
    <property type="match status" value="1"/>
</dbReference>
<evidence type="ECO:0000256" key="4">
    <source>
        <dbReference type="ARBA" id="ARBA00022840"/>
    </source>
</evidence>
<evidence type="ECO:0000259" key="6">
    <source>
        <dbReference type="Pfam" id="PF13086"/>
    </source>
</evidence>
<feature type="region of interest" description="Disordered" evidence="5">
    <location>
        <begin position="146"/>
        <end position="194"/>
    </location>
</feature>
<evidence type="ECO:0000256" key="3">
    <source>
        <dbReference type="ARBA" id="ARBA00022806"/>
    </source>
</evidence>
<feature type="region of interest" description="Disordered" evidence="5">
    <location>
        <begin position="207"/>
        <end position="226"/>
    </location>
</feature>
<dbReference type="Proteomes" id="UP001642360">
    <property type="component" value="Unassembled WGS sequence"/>
</dbReference>
<dbReference type="SUPFAM" id="SSF52540">
    <property type="entry name" value="P-loop containing nucleoside triphosphate hydrolases"/>
    <property type="match status" value="2"/>
</dbReference>
<feature type="domain" description="DNA2/NAM7 helicase helicase" evidence="6">
    <location>
        <begin position="1303"/>
        <end position="1549"/>
    </location>
</feature>
<dbReference type="GO" id="GO:0005694">
    <property type="term" value="C:chromosome"/>
    <property type="evidence" value="ECO:0007669"/>
    <property type="project" value="UniProtKB-ARBA"/>
</dbReference>
<dbReference type="Gene3D" id="3.40.50.300">
    <property type="entry name" value="P-loop containing nucleotide triphosphate hydrolases"/>
    <property type="match status" value="3"/>
</dbReference>
<feature type="region of interest" description="Disordered" evidence="5">
    <location>
        <begin position="58"/>
        <end position="86"/>
    </location>
</feature>
<dbReference type="InterPro" id="IPR041677">
    <property type="entry name" value="DNA2/NAM7_AAA_11"/>
</dbReference>
<keyword evidence="1" id="KW-0547">Nucleotide-binding</keyword>
<feature type="region of interest" description="Disordered" evidence="5">
    <location>
        <begin position="305"/>
        <end position="378"/>
    </location>
</feature>
<keyword evidence="2" id="KW-0378">Hydrolase</keyword>
<dbReference type="Pfam" id="PF13087">
    <property type="entry name" value="AAA_12"/>
    <property type="match status" value="2"/>
</dbReference>
<keyword evidence="3" id="KW-0347">Helicase</keyword>
<evidence type="ECO:0000256" key="1">
    <source>
        <dbReference type="ARBA" id="ARBA00022741"/>
    </source>
</evidence>
<reference evidence="8 9" key="1">
    <citation type="submission" date="2024-02" db="EMBL/GenBank/DDBJ databases">
        <authorList>
            <person name="Vignale AGUSTIN F."/>
            <person name="Sosa J E."/>
            <person name="Modenutti C."/>
        </authorList>
    </citation>
    <scope>NUCLEOTIDE SEQUENCE [LARGE SCALE GENOMIC DNA]</scope>
</reference>
<feature type="domain" description="DNA2/NAM7 helicase helicase" evidence="6">
    <location>
        <begin position="774"/>
        <end position="1118"/>
    </location>
</feature>
<dbReference type="Pfam" id="PF13086">
    <property type="entry name" value="AAA_11"/>
    <property type="match status" value="2"/>
</dbReference>
<sequence>MAVPCSITYHSDLFVASMGPERIVTNHTVSHACSVSGFQPFVWPKSFQRSEAFGEEKRAMDMSTKFSSSSKPSNSEDKKVTLPVDLGPADDQAVEKEEGEWSDVEGYADAYRGCSMHGRSITGADKDPQGKSLVGMMDHSDAAMAAKDVPQNTESVKDENIDHASIGLDSDTNDKKSNNGLNSEGSCKGGQEDSALVSKQKKIKGVEANHALKYSNNHGKRPTFDPHKEAMLGKKRSRQTMFFNLEDVKQAGPIKSSTPRKQNFPAPIATHTVKELRPILPSCERIREKQIQLTIKDAKQVDLSSNDRNGYLETDDSKSQYNGDINSELPAQPRRLNSSTGLAAAAQPPLLPRQSSWKQPTDSRQLKNSQVSSRKPALMSQNSVDLKWGVKRFPSKKQPVVSTQFQDTSVERLLREVTNEKFWLHPGPRIVEGIPAASCEEAELQCVPGCFESVEDYVRVFESLLFEECRAQLYSTWEELTETSSRDLHVMVCVKSIERRERGWYDVILLPANKCKWTFKESDVAVLSSPRPGTEEAELQCVPGCFESVEDYVRVFESLLFEECRAQLYSTWEELTETSSRDLHVMVCVKSIERRERGWYDVILLPANKCKWTFKESDVAVLSSPRPGTVSLKPGNTSAIRDEDEPEVSGCVAGTVRRHTPIDTRDLPGATLHFYVGDPYDLSKVDDDHILRKLHPRGIWFLTVLGSLATTQREYVALHAFRCLNSPMQTAILRPSPEYFPKYEELPPAMPECFTPSFVDYLHRTFNGPQLAAIQWAAMHTAAGTTNGMAKRQEPWPFTLVQGPPGTGKTHTVWGMLNVIHLVQYQHYYTALLKKLAPKSYKQNTESSSYSVATGSIDEVLQSMDQNLFRTLPKLCPKPRMLVCAPSNAATDELLARVLDRGFIDGEMKVYRPDVARVGVDSQTRAAQAVSVERRTEQLLLKSRDEIYGWMHQLRGREAQLSQQMACLQRELNVAAAASCAQGSVGIDPDILVARDQNRNSLLQNLAAVVENRDKVLVEMSRLVLLEGRFRAGSNFNIEEARANLEASFANEAEIVFTTVSSSGRKLFSRLTHGFDMVVIDEAAQASEVGVLPPLSLGAARCVLVGDPQQLPATVISKTAGTLLYSRSLFQRYFYQGRLTDGESVANLCDEMYYKDPLLRPYIFYDITHGRESHQGGSVSYQNVHEAQFCLRLYEHLQNTLKSLGVAKVSVGIITLYKLQLKCLQREFEHVLSSEEWKDIYINTVDAFQGQERDVYQHYYTALLKKLAPESYKQNTESSSYSVATGSIDEVLQSIDQNLFRTLPKLCPKPRMLICDPSNAATDELLARVLDRGFIDGEMKVYRPDVARVGVDSQTRAAQAVSVERRTEQLLLKSRDEIYGWMHQLRGREAQLSQQMACLQRELNVAAAASCAQGSVGIDPDILVARDQNRNSLLQNLAAVVENRDKVLVEMSRLVLLEGRFRAGSNFNIEEARANLEASFANEAEIVFTTVSSSGRKLFSRLTHGFDMVVIDEAAQASEVGVLPPLSLGAARCVLVGDPQQLPATVISKTAGTLLYSRSLFQRYFYQGRLTDSESVANLCDEMYYKDPLLRPYIFYDITHGRESHQGGSVSYQNVHEAQFCLRLYEHLQNTLKSLGVAKVSVGIITLYKLQLKCLQREFEHVLSSEEWKDIYINTVDAFQGQERDVVIMSCVRASNHGVGFVADICRMNVAVNRARRELFG</sequence>
<evidence type="ECO:0000259" key="7">
    <source>
        <dbReference type="Pfam" id="PF13087"/>
    </source>
</evidence>